<dbReference type="SUPFAM" id="SSF53335">
    <property type="entry name" value="S-adenosyl-L-methionine-dependent methyltransferases"/>
    <property type="match status" value="1"/>
</dbReference>
<dbReference type="GO" id="GO:0070475">
    <property type="term" value="P:rRNA base methylation"/>
    <property type="evidence" value="ECO:0007669"/>
    <property type="project" value="UniProtKB-UniRule"/>
</dbReference>
<feature type="binding site" evidence="7">
    <location>
        <position position="85"/>
    </location>
    <ligand>
        <name>S-adenosyl-L-methionine</name>
        <dbReference type="ChEBI" id="CHEBI:59789"/>
    </ligand>
</feature>
<dbReference type="SUPFAM" id="SSF81799">
    <property type="entry name" value="Putative methyltransferase TM0872, insert domain"/>
    <property type="match status" value="1"/>
</dbReference>
<comment type="catalytic activity">
    <reaction evidence="7">
        <text>cytidine(1402) in 16S rRNA + S-adenosyl-L-methionine = N(4)-methylcytidine(1402) in 16S rRNA + S-adenosyl-L-homocysteine + H(+)</text>
        <dbReference type="Rhea" id="RHEA:42928"/>
        <dbReference type="Rhea" id="RHEA-COMP:10286"/>
        <dbReference type="Rhea" id="RHEA-COMP:10287"/>
        <dbReference type="ChEBI" id="CHEBI:15378"/>
        <dbReference type="ChEBI" id="CHEBI:57856"/>
        <dbReference type="ChEBI" id="CHEBI:59789"/>
        <dbReference type="ChEBI" id="CHEBI:74506"/>
        <dbReference type="ChEBI" id="CHEBI:82748"/>
        <dbReference type="EC" id="2.1.1.199"/>
    </reaction>
</comment>
<dbReference type="PANTHER" id="PTHR11265">
    <property type="entry name" value="S-ADENOSYL-METHYLTRANSFERASE MRAW"/>
    <property type="match status" value="1"/>
</dbReference>
<dbReference type="Gene3D" id="3.40.50.150">
    <property type="entry name" value="Vaccinia Virus protein VP39"/>
    <property type="match status" value="1"/>
</dbReference>
<evidence type="ECO:0000256" key="3">
    <source>
        <dbReference type="ARBA" id="ARBA00022552"/>
    </source>
</evidence>
<sequence>MVASIGEIWKHDTVLLDEAVAALAIQPAGIYVDGTYGRGGHSALLLQQLGANGRLIVIDKDPVAIAHARERYAHDARVFVWHGSFRDFPQAVLAAGVTDKIDGLLLDLGVSSPQLDDAERGFSFMREGQLDMRMDTSKGLSAADWLNQASDTEIADVLWRYGEERFSRQIGREIVRIRQQTPLQTTTQLADLIASVIRKREPGKHPATRSFQAIRIKVNQELDDVEACLQHAVDSLAPGGRLVVISFHSLEDRIVKHYLRDVSTPPNIPRGLPVMPKMIQPPMRLIGKAVRPSDAEVQGNVRSRSAIMRIGERVA</sequence>
<gene>
    <name evidence="7 8" type="primary">rsmH</name>
    <name evidence="8" type="ORF">J9260_02425</name>
</gene>
<feature type="binding site" evidence="7">
    <location>
        <position position="107"/>
    </location>
    <ligand>
        <name>S-adenosyl-L-methionine</name>
        <dbReference type="ChEBI" id="CHEBI:59789"/>
    </ligand>
</feature>
<dbReference type="InterPro" id="IPR002903">
    <property type="entry name" value="RsmH"/>
</dbReference>
<comment type="function">
    <text evidence="7">Specifically methylates the N4 position of cytidine in position 1402 (C1402) of 16S rRNA.</text>
</comment>
<organism evidence="8 9">
    <name type="scientific">Thiothrix unzii</name>
    <dbReference type="NCBI Taxonomy" id="111769"/>
    <lineage>
        <taxon>Bacteria</taxon>
        <taxon>Pseudomonadati</taxon>
        <taxon>Pseudomonadota</taxon>
        <taxon>Gammaproteobacteria</taxon>
        <taxon>Thiotrichales</taxon>
        <taxon>Thiotrichaceae</taxon>
        <taxon>Thiothrix</taxon>
    </lineage>
</organism>
<keyword evidence="4 7" id="KW-0489">Methyltransferase</keyword>
<dbReference type="KEGG" id="tun:J9260_02425"/>
<dbReference type="PIRSF" id="PIRSF004486">
    <property type="entry name" value="MraW"/>
    <property type="match status" value="1"/>
</dbReference>
<dbReference type="GO" id="GO:0071424">
    <property type="term" value="F:rRNA (cytosine-N4-)-methyltransferase activity"/>
    <property type="evidence" value="ECO:0007669"/>
    <property type="project" value="UniProtKB-UniRule"/>
</dbReference>
<dbReference type="PANTHER" id="PTHR11265:SF0">
    <property type="entry name" value="12S RRNA N4-METHYLCYTIDINE METHYLTRANSFERASE"/>
    <property type="match status" value="1"/>
</dbReference>
<dbReference type="FunFam" id="1.10.150.170:FF:000001">
    <property type="entry name" value="Ribosomal RNA small subunit methyltransferase H"/>
    <property type="match status" value="1"/>
</dbReference>
<dbReference type="Pfam" id="PF01795">
    <property type="entry name" value="Methyltransf_5"/>
    <property type="match status" value="1"/>
</dbReference>
<dbReference type="EMBL" id="CP072793">
    <property type="protein sequence ID" value="QTR53965.1"/>
    <property type="molecule type" value="Genomic_DNA"/>
</dbReference>
<dbReference type="Proteomes" id="UP000672009">
    <property type="component" value="Chromosome"/>
</dbReference>
<comment type="subcellular location">
    <subcellularLocation>
        <location evidence="7">Cytoplasm</location>
    </subcellularLocation>
</comment>
<protein>
    <recommendedName>
        <fullName evidence="7">Ribosomal RNA small subunit methyltransferase H</fullName>
        <ecNumber evidence="7">2.1.1.199</ecNumber>
    </recommendedName>
    <alternativeName>
        <fullName evidence="7">16S rRNA m(4)C1402 methyltransferase</fullName>
    </alternativeName>
    <alternativeName>
        <fullName evidence="7">rRNA (cytosine-N(4)-)-methyltransferase RsmH</fullName>
    </alternativeName>
</protein>
<feature type="binding site" evidence="7">
    <location>
        <position position="59"/>
    </location>
    <ligand>
        <name>S-adenosyl-L-methionine</name>
        <dbReference type="ChEBI" id="CHEBI:59789"/>
    </ligand>
</feature>
<name>A0A975F9M7_9GAMM</name>
<keyword evidence="5 7" id="KW-0808">Transferase</keyword>
<evidence type="ECO:0000256" key="6">
    <source>
        <dbReference type="ARBA" id="ARBA00022691"/>
    </source>
</evidence>
<reference evidence="8" key="1">
    <citation type="submission" date="2021-04" db="EMBL/GenBank/DDBJ databases">
        <title>Genomics, taxonomy and metabolism of representatives of sulfur bacteria of the genus Thiothrix: Thiothrix fructosivorans QT, Thiothrix unzii A1T and three new species, Thiothrix subterranea sp. nov., Thiothrix litoralis sp. nov. and 'Candidatus Thiothrix anitrata' sp. nov.</title>
        <authorList>
            <person name="Ravin N.V."/>
            <person name="Smolyakov D."/>
            <person name="Rudenko T.S."/>
            <person name="Mardanov A.V."/>
            <person name="Beletsky A.V."/>
            <person name="Markov N.D."/>
            <person name="Fomenkov A.I."/>
            <person name="Roberts R.J."/>
            <person name="Karnachuk O.V."/>
            <person name="Novikov A."/>
            <person name="Grabovich M.Y."/>
        </authorList>
    </citation>
    <scope>NUCLEOTIDE SEQUENCE</scope>
    <source>
        <strain evidence="8">A1</strain>
    </source>
</reference>
<feature type="binding site" evidence="7">
    <location>
        <begin position="39"/>
        <end position="41"/>
    </location>
    <ligand>
        <name>S-adenosyl-L-methionine</name>
        <dbReference type="ChEBI" id="CHEBI:59789"/>
    </ligand>
</feature>
<keyword evidence="3 7" id="KW-0698">rRNA processing</keyword>
<dbReference type="NCBIfam" id="TIGR00006">
    <property type="entry name" value="16S rRNA (cytosine(1402)-N(4))-methyltransferase RsmH"/>
    <property type="match status" value="1"/>
</dbReference>
<evidence type="ECO:0000313" key="8">
    <source>
        <dbReference type="EMBL" id="QTR53965.1"/>
    </source>
</evidence>
<dbReference type="InterPro" id="IPR023397">
    <property type="entry name" value="SAM-dep_MeTrfase_MraW_recog"/>
</dbReference>
<dbReference type="HAMAP" id="MF_01007">
    <property type="entry name" value="16SrRNA_methyltr_H"/>
    <property type="match status" value="1"/>
</dbReference>
<keyword evidence="6 7" id="KW-0949">S-adenosyl-L-methionine</keyword>
<keyword evidence="2 7" id="KW-0963">Cytoplasm</keyword>
<evidence type="ECO:0000256" key="1">
    <source>
        <dbReference type="ARBA" id="ARBA00010396"/>
    </source>
</evidence>
<dbReference type="Gene3D" id="1.10.150.170">
    <property type="entry name" value="Putative methyltransferase TM0872, insert domain"/>
    <property type="match status" value="1"/>
</dbReference>
<evidence type="ECO:0000313" key="9">
    <source>
        <dbReference type="Proteomes" id="UP000672009"/>
    </source>
</evidence>
<proteinExistence type="inferred from homology"/>
<dbReference type="GO" id="GO:0005737">
    <property type="term" value="C:cytoplasm"/>
    <property type="evidence" value="ECO:0007669"/>
    <property type="project" value="UniProtKB-SubCell"/>
</dbReference>
<keyword evidence="9" id="KW-1185">Reference proteome</keyword>
<accession>A0A975F9M7</accession>
<evidence type="ECO:0000256" key="4">
    <source>
        <dbReference type="ARBA" id="ARBA00022603"/>
    </source>
</evidence>
<comment type="similarity">
    <text evidence="1 7">Belongs to the methyltransferase superfamily. RsmH family.</text>
</comment>
<feature type="binding site" evidence="7">
    <location>
        <position position="114"/>
    </location>
    <ligand>
        <name>S-adenosyl-L-methionine</name>
        <dbReference type="ChEBI" id="CHEBI:59789"/>
    </ligand>
</feature>
<evidence type="ECO:0000256" key="2">
    <source>
        <dbReference type="ARBA" id="ARBA00022490"/>
    </source>
</evidence>
<evidence type="ECO:0000256" key="5">
    <source>
        <dbReference type="ARBA" id="ARBA00022679"/>
    </source>
</evidence>
<dbReference type="InterPro" id="IPR029063">
    <property type="entry name" value="SAM-dependent_MTases_sf"/>
</dbReference>
<evidence type="ECO:0000256" key="7">
    <source>
        <dbReference type="HAMAP-Rule" id="MF_01007"/>
    </source>
</evidence>
<dbReference type="EC" id="2.1.1.199" evidence="7"/>
<dbReference type="AlphaFoldDB" id="A0A975F9M7"/>
<dbReference type="RefSeq" id="WP_210219472.1">
    <property type="nucleotide sequence ID" value="NZ_CP072793.1"/>
</dbReference>